<dbReference type="EMBL" id="CM016554">
    <property type="protein sequence ID" value="TKW28628.1"/>
    <property type="molecule type" value="Genomic_DNA"/>
</dbReference>
<proteinExistence type="predicted"/>
<dbReference type="PANTHER" id="PTHR33026">
    <property type="entry name" value="OS06G0360600 PROTEIN"/>
    <property type="match status" value="1"/>
</dbReference>
<dbReference type="Gramene" id="TKW28628">
    <property type="protein sequence ID" value="TKW28628"/>
    <property type="gene ID" value="SEVIR_3G338800v2"/>
</dbReference>
<sequence length="191" mass="21675">MWENSSSLYLEYELLESHSGWKEKWFYIGDHDLKLPKVTGHRLEWNNRWIDEPTHGNSLQVPELLGKIPQLKNQGLTGVGVAFSFMKRRVQPLQLRPTWGYEYSSLDDPSRMTLEEISIDGVIASSDNIESAPRVFGRNLAILGATEEEEEEETESLSSLDSDATKAFVVKVVTQMVETMEATTGTVRLKL</sequence>
<name>A0A4U6VGM4_SETVI</name>
<dbReference type="AlphaFoldDB" id="A0A4U6VGM4"/>
<evidence type="ECO:0000313" key="1">
    <source>
        <dbReference type="EMBL" id="TKW28628.1"/>
    </source>
</evidence>
<gene>
    <name evidence="1" type="ORF">SEVIR_3G338800v2</name>
</gene>
<keyword evidence="2" id="KW-1185">Reference proteome</keyword>
<organism evidence="1 2">
    <name type="scientific">Setaria viridis</name>
    <name type="common">Green bristlegrass</name>
    <name type="synonym">Setaria italica subsp. viridis</name>
    <dbReference type="NCBI Taxonomy" id="4556"/>
    <lineage>
        <taxon>Eukaryota</taxon>
        <taxon>Viridiplantae</taxon>
        <taxon>Streptophyta</taxon>
        <taxon>Embryophyta</taxon>
        <taxon>Tracheophyta</taxon>
        <taxon>Spermatophyta</taxon>
        <taxon>Magnoliopsida</taxon>
        <taxon>Liliopsida</taxon>
        <taxon>Poales</taxon>
        <taxon>Poaceae</taxon>
        <taxon>PACMAD clade</taxon>
        <taxon>Panicoideae</taxon>
        <taxon>Panicodae</taxon>
        <taxon>Paniceae</taxon>
        <taxon>Cenchrinae</taxon>
        <taxon>Setaria</taxon>
    </lineage>
</organism>
<accession>A0A4U6VGM4</accession>
<dbReference type="PANTHER" id="PTHR33026:SF7">
    <property type="entry name" value="OS03G0100275 PROTEIN"/>
    <property type="match status" value="1"/>
</dbReference>
<dbReference type="Proteomes" id="UP000298652">
    <property type="component" value="Chromosome 3"/>
</dbReference>
<reference evidence="1" key="1">
    <citation type="submission" date="2019-03" db="EMBL/GenBank/DDBJ databases">
        <title>WGS assembly of Setaria viridis.</title>
        <authorList>
            <person name="Huang P."/>
            <person name="Jenkins J."/>
            <person name="Grimwood J."/>
            <person name="Barry K."/>
            <person name="Healey A."/>
            <person name="Mamidi S."/>
            <person name="Sreedasyam A."/>
            <person name="Shu S."/>
            <person name="Feldman M."/>
            <person name="Wu J."/>
            <person name="Yu Y."/>
            <person name="Chen C."/>
            <person name="Johnson J."/>
            <person name="Rokhsar D."/>
            <person name="Baxter I."/>
            <person name="Schmutz J."/>
            <person name="Brutnell T."/>
            <person name="Kellogg E."/>
        </authorList>
    </citation>
    <scope>NUCLEOTIDE SEQUENCE [LARGE SCALE GENOMIC DNA]</scope>
</reference>
<evidence type="ECO:0000313" key="2">
    <source>
        <dbReference type="Proteomes" id="UP000298652"/>
    </source>
</evidence>
<protein>
    <submittedName>
        <fullName evidence="1">Uncharacterized protein</fullName>
    </submittedName>
</protein>